<dbReference type="HOGENOM" id="CLU_034203_0_0_1"/>
<evidence type="ECO:0000313" key="1">
    <source>
        <dbReference type="EMBL" id="KIL69175.1"/>
    </source>
</evidence>
<reference evidence="1 2" key="1">
    <citation type="submission" date="2014-04" db="EMBL/GenBank/DDBJ databases">
        <title>Evolutionary Origins and Diversification of the Mycorrhizal Mutualists.</title>
        <authorList>
            <consortium name="DOE Joint Genome Institute"/>
            <consortium name="Mycorrhizal Genomics Consortium"/>
            <person name="Kohler A."/>
            <person name="Kuo A."/>
            <person name="Nagy L.G."/>
            <person name="Floudas D."/>
            <person name="Copeland A."/>
            <person name="Barry K.W."/>
            <person name="Cichocki N."/>
            <person name="Veneault-Fourrey C."/>
            <person name="LaButti K."/>
            <person name="Lindquist E.A."/>
            <person name="Lipzen A."/>
            <person name="Lundell T."/>
            <person name="Morin E."/>
            <person name="Murat C."/>
            <person name="Riley R."/>
            <person name="Ohm R."/>
            <person name="Sun H."/>
            <person name="Tunlid A."/>
            <person name="Henrissat B."/>
            <person name="Grigoriev I.V."/>
            <person name="Hibbett D.S."/>
            <person name="Martin F."/>
        </authorList>
    </citation>
    <scope>NUCLEOTIDE SEQUENCE [LARGE SCALE GENOMIC DNA]</scope>
    <source>
        <strain evidence="1 2">Koide BX008</strain>
    </source>
</reference>
<dbReference type="EMBL" id="KN818226">
    <property type="protein sequence ID" value="KIL69175.1"/>
    <property type="molecule type" value="Genomic_DNA"/>
</dbReference>
<dbReference type="STRING" id="946122.A0A0C2T052"/>
<accession>A0A0C2T052</accession>
<proteinExistence type="predicted"/>
<dbReference type="Gene3D" id="3.30.710.10">
    <property type="entry name" value="Potassium Channel Kv1.1, Chain A"/>
    <property type="match status" value="1"/>
</dbReference>
<name>A0A0C2T052_AMAMK</name>
<dbReference type="InParanoid" id="A0A0C2T052"/>
<dbReference type="InterPro" id="IPR011333">
    <property type="entry name" value="SKP1/BTB/POZ_sf"/>
</dbReference>
<dbReference type="Proteomes" id="UP000054549">
    <property type="component" value="Unassembled WGS sequence"/>
</dbReference>
<dbReference type="OrthoDB" id="3357985at2759"/>
<evidence type="ECO:0000313" key="2">
    <source>
        <dbReference type="Proteomes" id="UP000054549"/>
    </source>
</evidence>
<sequence>MNASSPYTPSLAADIVLRTSDDVDFYVIEPLLCFVSPVFMDMHTLNHGPAAEENEKKDGRPLIRLEEDSETLRLLLDTIYPYEKDPPLTDVSLFWKVGKASQKYIMDVIEKKLQLWIISSELITTSPLRIFAIAIDLRWEGVAMEAARRTLQTPLEKLDHVEELRSIPASGFYRFLEYRLRCDTSSSPRTETLMTLHESGAGGSTERPAQVFHLQRDTDAAPFNSSKDSDLILRSSDSVDFFVFKSLIQIVAPEFDEVFPSRSKTDDGKIVIHITQESKVLHQLLSIIYHYIDEAEISDFQLYISVAEAAHDCKMATIEKRLRRLALNSPLLVKEPLKVYVLATALRWEDVAKLAALNTLSLPLQEMTYVEELSRITGEDLYRLVNFRFRCGKAACELLAADAGFVQFGPSNWRQAWPNQSINGLPTMEVLKEKIKACPRGSTLETAVMGHLLLKWQKS</sequence>
<gene>
    <name evidence="1" type="ORF">M378DRAFT_157420</name>
</gene>
<organism evidence="1 2">
    <name type="scientific">Amanita muscaria (strain Koide BX008)</name>
    <dbReference type="NCBI Taxonomy" id="946122"/>
    <lineage>
        <taxon>Eukaryota</taxon>
        <taxon>Fungi</taxon>
        <taxon>Dikarya</taxon>
        <taxon>Basidiomycota</taxon>
        <taxon>Agaricomycotina</taxon>
        <taxon>Agaricomycetes</taxon>
        <taxon>Agaricomycetidae</taxon>
        <taxon>Agaricales</taxon>
        <taxon>Pluteineae</taxon>
        <taxon>Amanitaceae</taxon>
        <taxon>Amanita</taxon>
    </lineage>
</organism>
<protein>
    <recommendedName>
        <fullName evidence="3">BTB domain-containing protein</fullName>
    </recommendedName>
</protein>
<dbReference type="AlphaFoldDB" id="A0A0C2T052"/>
<evidence type="ECO:0008006" key="3">
    <source>
        <dbReference type="Google" id="ProtNLM"/>
    </source>
</evidence>
<keyword evidence="2" id="KW-1185">Reference proteome</keyword>